<sequence length="127" mass="13611">MTPCQNQGTLKPQRRAPPTAQTADSSAWWTGAVPAPGEWRSLTRAPGAPSVITAGTWTMPAWSAGIWAVEMPSMPWDLLTSGQDQGPSGWTHWTAQERNPTCGSALSRAGDCTTAVMRRMQESSAQV</sequence>
<feature type="non-terminal residue" evidence="2">
    <location>
        <position position="127"/>
    </location>
</feature>
<evidence type="ECO:0000256" key="1">
    <source>
        <dbReference type="SAM" id="MobiDB-lite"/>
    </source>
</evidence>
<keyword evidence="3" id="KW-1185">Reference proteome</keyword>
<dbReference type="AlphaFoldDB" id="A0A212CD88"/>
<evidence type="ECO:0000313" key="3">
    <source>
        <dbReference type="Proteomes" id="UP000242450"/>
    </source>
</evidence>
<comment type="caution">
    <text evidence="2">The sequence shown here is derived from an EMBL/GenBank/DDBJ whole genome shotgun (WGS) entry which is preliminary data.</text>
</comment>
<dbReference type="EMBL" id="MKHE01000022">
    <property type="protein sequence ID" value="OWK03937.1"/>
    <property type="molecule type" value="Genomic_DNA"/>
</dbReference>
<dbReference type="OrthoDB" id="10641813at2759"/>
<evidence type="ECO:0000313" key="2">
    <source>
        <dbReference type="EMBL" id="OWK03937.1"/>
    </source>
</evidence>
<feature type="compositionally biased region" description="Polar residues" evidence="1">
    <location>
        <begin position="1"/>
        <end position="10"/>
    </location>
</feature>
<gene>
    <name evidence="2" type="ORF">Celaphus_00013948</name>
</gene>
<organism evidence="2 3">
    <name type="scientific">Cervus elaphus hippelaphus</name>
    <name type="common">European red deer</name>
    <dbReference type="NCBI Taxonomy" id="46360"/>
    <lineage>
        <taxon>Eukaryota</taxon>
        <taxon>Metazoa</taxon>
        <taxon>Chordata</taxon>
        <taxon>Craniata</taxon>
        <taxon>Vertebrata</taxon>
        <taxon>Euteleostomi</taxon>
        <taxon>Mammalia</taxon>
        <taxon>Eutheria</taxon>
        <taxon>Laurasiatheria</taxon>
        <taxon>Artiodactyla</taxon>
        <taxon>Ruminantia</taxon>
        <taxon>Pecora</taxon>
        <taxon>Cervidae</taxon>
        <taxon>Cervinae</taxon>
        <taxon>Cervus</taxon>
    </lineage>
</organism>
<accession>A0A212CD88</accession>
<dbReference type="Proteomes" id="UP000242450">
    <property type="component" value="Chromosome 22"/>
</dbReference>
<proteinExistence type="predicted"/>
<reference evidence="2 3" key="1">
    <citation type="journal article" date="2018" name="Mol. Genet. Genomics">
        <title>The red deer Cervus elaphus genome CerEla1.0: sequencing, annotating, genes, and chromosomes.</title>
        <authorList>
            <person name="Bana N.A."/>
            <person name="Nyiri A."/>
            <person name="Nagy J."/>
            <person name="Frank K."/>
            <person name="Nagy T."/>
            <person name="Steger V."/>
            <person name="Schiller M."/>
            <person name="Lakatos P."/>
            <person name="Sugar L."/>
            <person name="Horn P."/>
            <person name="Barta E."/>
            <person name="Orosz L."/>
        </authorList>
    </citation>
    <scope>NUCLEOTIDE SEQUENCE [LARGE SCALE GENOMIC DNA]</scope>
    <source>
        <strain evidence="2">Hungarian</strain>
    </source>
</reference>
<feature type="region of interest" description="Disordered" evidence="1">
    <location>
        <begin position="1"/>
        <end position="32"/>
    </location>
</feature>
<name>A0A212CD88_CEREH</name>
<feature type="compositionally biased region" description="Polar residues" evidence="1">
    <location>
        <begin position="19"/>
        <end position="28"/>
    </location>
</feature>
<protein>
    <submittedName>
        <fullName evidence="2">Uncharacterized protein</fullName>
    </submittedName>
</protein>